<evidence type="ECO:0000313" key="9">
    <source>
        <dbReference type="EMBL" id="QIZ75473.1"/>
    </source>
</evidence>
<dbReference type="Gene3D" id="1.10.287.460">
    <property type="entry name" value="Peptidyl-prolyl cis-trans isomerase, FKBP-type, N-terminal domain"/>
    <property type="match status" value="1"/>
</dbReference>
<dbReference type="EC" id="5.2.1.8" evidence="6"/>
<evidence type="ECO:0000313" key="10">
    <source>
        <dbReference type="Proteomes" id="UP000501602"/>
    </source>
</evidence>
<dbReference type="PANTHER" id="PTHR43811:SF19">
    <property type="entry name" value="39 KDA FK506-BINDING NUCLEAR PROTEIN"/>
    <property type="match status" value="1"/>
</dbReference>
<organism evidence="9 10">
    <name type="scientific">Ferrimonas lipolytica</name>
    <dbReference type="NCBI Taxonomy" id="2724191"/>
    <lineage>
        <taxon>Bacteria</taxon>
        <taxon>Pseudomonadati</taxon>
        <taxon>Pseudomonadota</taxon>
        <taxon>Gammaproteobacteria</taxon>
        <taxon>Alteromonadales</taxon>
        <taxon>Ferrimonadaceae</taxon>
        <taxon>Ferrimonas</taxon>
    </lineage>
</organism>
<dbReference type="Proteomes" id="UP000501602">
    <property type="component" value="Chromosome"/>
</dbReference>
<sequence length="264" mass="28498">MKTLIKPTLAALSVVVAMASPLALAKADLNSDADKESYAIGASLAKYTAGQLATQEEMGLNANIDLIIEGFAEALRQQPQLDTDTMLDMLNARAIRLNEAQQLQKAAFIKENEKAGKEYLANNKKLDGVIETESGLQYQVLRKGTGPKPAPEDVVTVNFVGKTIEGFEFENTFAKGAPAQVALINVIDGWNEGLQLMKEGGKYRFVVPAELAYGNQGMGDINPQSTLIFDIELVTVDEPGVNNPIKQMMHGMSMDQALGHNAAE</sequence>
<evidence type="ECO:0000256" key="4">
    <source>
        <dbReference type="ARBA" id="ARBA00023235"/>
    </source>
</evidence>
<name>A0A6H1UAU2_9GAMM</name>
<evidence type="ECO:0000259" key="8">
    <source>
        <dbReference type="PROSITE" id="PS50059"/>
    </source>
</evidence>
<evidence type="ECO:0000256" key="7">
    <source>
        <dbReference type="SAM" id="SignalP"/>
    </source>
</evidence>
<dbReference type="Pfam" id="PF01346">
    <property type="entry name" value="FKBP_N"/>
    <property type="match status" value="1"/>
</dbReference>
<dbReference type="KEGG" id="fes:HER31_00270"/>
<dbReference type="GO" id="GO:0006457">
    <property type="term" value="P:protein folding"/>
    <property type="evidence" value="ECO:0007669"/>
    <property type="project" value="InterPro"/>
</dbReference>
<evidence type="ECO:0000256" key="3">
    <source>
        <dbReference type="ARBA" id="ARBA00023110"/>
    </source>
</evidence>
<dbReference type="InterPro" id="IPR001179">
    <property type="entry name" value="PPIase_FKBP_dom"/>
</dbReference>
<proteinExistence type="inferred from homology"/>
<feature type="signal peptide" evidence="7">
    <location>
        <begin position="1"/>
        <end position="25"/>
    </location>
</feature>
<feature type="domain" description="PPIase FKBP-type" evidence="8">
    <location>
        <begin position="152"/>
        <end position="237"/>
    </location>
</feature>
<dbReference type="EMBL" id="CP051180">
    <property type="protein sequence ID" value="QIZ75473.1"/>
    <property type="molecule type" value="Genomic_DNA"/>
</dbReference>
<dbReference type="InterPro" id="IPR036944">
    <property type="entry name" value="PPIase_FKBP_N_sf"/>
</dbReference>
<dbReference type="InterPro" id="IPR000774">
    <property type="entry name" value="PPIase_FKBP_N"/>
</dbReference>
<feature type="chain" id="PRO_5026350477" description="Peptidyl-prolyl cis-trans isomerase" evidence="7">
    <location>
        <begin position="26"/>
        <end position="264"/>
    </location>
</feature>
<comment type="similarity">
    <text evidence="2 6">Belongs to the FKBP-type PPIase family.</text>
</comment>
<reference evidence="9 10" key="1">
    <citation type="submission" date="2020-04" db="EMBL/GenBank/DDBJ databases">
        <title>Ferrimonas sp. S7 isolated from sea water.</title>
        <authorList>
            <person name="Bae S.S."/>
            <person name="Baek K."/>
        </authorList>
    </citation>
    <scope>NUCLEOTIDE SEQUENCE [LARGE SCALE GENOMIC DNA]</scope>
    <source>
        <strain evidence="9 10">S7</strain>
    </source>
</reference>
<gene>
    <name evidence="9" type="ORF">HER31_00270</name>
</gene>
<evidence type="ECO:0000256" key="1">
    <source>
        <dbReference type="ARBA" id="ARBA00000971"/>
    </source>
</evidence>
<dbReference type="GO" id="GO:0003755">
    <property type="term" value="F:peptidyl-prolyl cis-trans isomerase activity"/>
    <property type="evidence" value="ECO:0007669"/>
    <property type="project" value="UniProtKB-UniRule"/>
</dbReference>
<dbReference type="RefSeq" id="WP_168658735.1">
    <property type="nucleotide sequence ID" value="NZ_CP051180.1"/>
</dbReference>
<dbReference type="InterPro" id="IPR046357">
    <property type="entry name" value="PPIase_dom_sf"/>
</dbReference>
<protein>
    <recommendedName>
        <fullName evidence="6">Peptidyl-prolyl cis-trans isomerase</fullName>
        <ecNumber evidence="6">5.2.1.8</ecNumber>
    </recommendedName>
</protein>
<evidence type="ECO:0000256" key="2">
    <source>
        <dbReference type="ARBA" id="ARBA00006577"/>
    </source>
</evidence>
<dbReference type="AlphaFoldDB" id="A0A6H1UAU2"/>
<dbReference type="PROSITE" id="PS50059">
    <property type="entry name" value="FKBP_PPIASE"/>
    <property type="match status" value="1"/>
</dbReference>
<dbReference type="SUPFAM" id="SSF54534">
    <property type="entry name" value="FKBP-like"/>
    <property type="match status" value="1"/>
</dbReference>
<evidence type="ECO:0000256" key="6">
    <source>
        <dbReference type="RuleBase" id="RU003915"/>
    </source>
</evidence>
<evidence type="ECO:0000256" key="5">
    <source>
        <dbReference type="PROSITE-ProRule" id="PRU00277"/>
    </source>
</evidence>
<keyword evidence="10" id="KW-1185">Reference proteome</keyword>
<comment type="catalytic activity">
    <reaction evidence="1 5 6">
        <text>[protein]-peptidylproline (omega=180) = [protein]-peptidylproline (omega=0)</text>
        <dbReference type="Rhea" id="RHEA:16237"/>
        <dbReference type="Rhea" id="RHEA-COMP:10747"/>
        <dbReference type="Rhea" id="RHEA-COMP:10748"/>
        <dbReference type="ChEBI" id="CHEBI:83833"/>
        <dbReference type="ChEBI" id="CHEBI:83834"/>
        <dbReference type="EC" id="5.2.1.8"/>
    </reaction>
</comment>
<keyword evidence="4 5" id="KW-0413">Isomerase</keyword>
<dbReference type="Pfam" id="PF00254">
    <property type="entry name" value="FKBP_C"/>
    <property type="match status" value="1"/>
</dbReference>
<dbReference type="PANTHER" id="PTHR43811">
    <property type="entry name" value="FKBP-TYPE PEPTIDYL-PROLYL CIS-TRANS ISOMERASE FKPA"/>
    <property type="match status" value="1"/>
</dbReference>
<dbReference type="Gene3D" id="3.10.50.40">
    <property type="match status" value="1"/>
</dbReference>
<keyword evidence="3 5" id="KW-0697">Rotamase</keyword>
<keyword evidence="7" id="KW-0732">Signal</keyword>
<accession>A0A6H1UAU2</accession>